<dbReference type="GO" id="GO:0000077">
    <property type="term" value="P:DNA damage checkpoint signaling"/>
    <property type="evidence" value="ECO:0007669"/>
    <property type="project" value="InterPro"/>
</dbReference>
<feature type="compositionally biased region" description="Low complexity" evidence="2">
    <location>
        <begin position="707"/>
        <end position="738"/>
    </location>
</feature>
<evidence type="ECO:0000256" key="2">
    <source>
        <dbReference type="SAM" id="MobiDB-lite"/>
    </source>
</evidence>
<dbReference type="AlphaFoldDB" id="A0A0L0CFJ1"/>
<evidence type="ECO:0000313" key="4">
    <source>
        <dbReference type="Proteomes" id="UP000037069"/>
    </source>
</evidence>
<feature type="region of interest" description="Disordered" evidence="2">
    <location>
        <begin position="695"/>
        <end position="745"/>
    </location>
</feature>
<comment type="caution">
    <text evidence="3">The sequence shown here is derived from an EMBL/GenBank/DDBJ whole genome shotgun (WGS) entry which is preliminary data.</text>
</comment>
<dbReference type="PANTHER" id="PTHR28594:SF1">
    <property type="entry name" value="ATR-INTERACTING PROTEIN"/>
    <property type="match status" value="1"/>
</dbReference>
<proteinExistence type="predicted"/>
<protein>
    <submittedName>
        <fullName evidence="3">ATR-interacting protein mus304</fullName>
    </submittedName>
</protein>
<sequence length="925" mass="106117">MSKRFQPLKEFGRSMKKPKLDISISSRSATDATARPSSSKATIVRNTSPIKSSTNDFWDDDDDDVILLATQVAEAAVAAEKVHSQTKQQHYNGMNLTESDITFTEFANAATTSTQRPAVSEIPAPDILSQMFEDDDDDFELLAAVQINDPGVFKKPAPPPPTQKPKVTHQQASEDAMEFVLSQNTGPESTLPTSQSVARRQLASERQIKFLMEKVDVLKKENSKLSHDLSEAKTKMASKEGETSLLRDELRHLKQQAQTLRMEKILSAQNAQNECQSKMDELAKAVQAKEAEVRMKEMECSMVKMRYEDDTHRLQQSICDESIRQVQVKQRRKDPSAVIRSSSKQQRRLAKCLMRMPSLDVGDSLASQLEECTLSQIHPLIYEHSWDKGSSKKQRTLFQLELENIQTKLAQLQLLGVEKLSDNFAKTCLDSVSKVLPEFWSYTHSLEFPKNRRIHPYHDYSLINTKSLPRADDYVRCLQEPTELYDDERCLCLRRYLAALSIICQEVPELTCALLEHKHDEYYLLQIVTDSVSKLGFAREICEHFGVLEALAVWLNSLLLHVTLATPINYLEMLVDLLKSLVFSRPSAWIFREISIGLRQCCRLPKTLELLCVNSPESTFVADRVRSTYRFSNDSCLMQVYCGLLEIAFPLSQHLHLQHFKLLVIICLNHVRFVYECFQKPPKFVQKRLPLYDDDEDEDNNDRRNDVTNNSSNNNKMVFETTEQNSTTTKTNISTNSSVGQENATDAKNPRCECYVKLCLSVVTLIFQILRQWLLHKKEHCTLQVAEISRLSVQLLHVIFCDNYLTCLFRESEETTKHYLCLIIKWWSDNSKQLQFNDINMKFLQKLQNSHVLPKDITAETNYHNINVDLSEWQKCTTNDNVNHLKPPSNAEEADSYANKLNLIQDASNQNKFFESLKGFAFNFQ</sequence>
<feature type="region of interest" description="Disordered" evidence="2">
    <location>
        <begin position="1"/>
        <end position="56"/>
    </location>
</feature>
<dbReference type="OrthoDB" id="7668655at2759"/>
<dbReference type="PANTHER" id="PTHR28594">
    <property type="entry name" value="ATR-INTERACTING PROTEIN"/>
    <property type="match status" value="1"/>
</dbReference>
<evidence type="ECO:0000313" key="3">
    <source>
        <dbReference type="EMBL" id="KNC31183.1"/>
    </source>
</evidence>
<gene>
    <name evidence="3" type="ORF">FF38_14291</name>
</gene>
<feature type="coiled-coil region" evidence="1">
    <location>
        <begin position="208"/>
        <end position="299"/>
    </location>
</feature>
<accession>A0A0L0CFJ1</accession>
<reference evidence="3 4" key="1">
    <citation type="journal article" date="2015" name="Nat. Commun.">
        <title>Lucilia cuprina genome unlocks parasitic fly biology to underpin future interventions.</title>
        <authorList>
            <person name="Anstead C.A."/>
            <person name="Korhonen P.K."/>
            <person name="Young N.D."/>
            <person name="Hall R.S."/>
            <person name="Jex A.R."/>
            <person name="Murali S.C."/>
            <person name="Hughes D.S."/>
            <person name="Lee S.F."/>
            <person name="Perry T."/>
            <person name="Stroehlein A.J."/>
            <person name="Ansell B.R."/>
            <person name="Breugelmans B."/>
            <person name="Hofmann A."/>
            <person name="Qu J."/>
            <person name="Dugan S."/>
            <person name="Lee S.L."/>
            <person name="Chao H."/>
            <person name="Dinh H."/>
            <person name="Han Y."/>
            <person name="Doddapaneni H.V."/>
            <person name="Worley K.C."/>
            <person name="Muzny D.M."/>
            <person name="Ioannidis P."/>
            <person name="Waterhouse R.M."/>
            <person name="Zdobnov E.M."/>
            <person name="James P.J."/>
            <person name="Bagnall N.H."/>
            <person name="Kotze A.C."/>
            <person name="Gibbs R.A."/>
            <person name="Richards S."/>
            <person name="Batterham P."/>
            <person name="Gasser R.B."/>
        </authorList>
    </citation>
    <scope>NUCLEOTIDE SEQUENCE [LARGE SCALE GENOMIC DNA]</scope>
    <source>
        <strain evidence="3 4">LS</strain>
        <tissue evidence="3">Full body</tissue>
    </source>
</reference>
<evidence type="ECO:0000256" key="1">
    <source>
        <dbReference type="SAM" id="Coils"/>
    </source>
</evidence>
<organism evidence="3 4">
    <name type="scientific">Lucilia cuprina</name>
    <name type="common">Green bottle fly</name>
    <name type="synonym">Australian sheep blowfly</name>
    <dbReference type="NCBI Taxonomy" id="7375"/>
    <lineage>
        <taxon>Eukaryota</taxon>
        <taxon>Metazoa</taxon>
        <taxon>Ecdysozoa</taxon>
        <taxon>Arthropoda</taxon>
        <taxon>Hexapoda</taxon>
        <taxon>Insecta</taxon>
        <taxon>Pterygota</taxon>
        <taxon>Neoptera</taxon>
        <taxon>Endopterygota</taxon>
        <taxon>Diptera</taxon>
        <taxon>Brachycera</taxon>
        <taxon>Muscomorpha</taxon>
        <taxon>Oestroidea</taxon>
        <taxon>Calliphoridae</taxon>
        <taxon>Luciliinae</taxon>
        <taxon>Lucilia</taxon>
    </lineage>
</organism>
<dbReference type="InterPro" id="IPR033349">
    <property type="entry name" value="ATRIP"/>
</dbReference>
<name>A0A0L0CFJ1_LUCCU</name>
<dbReference type="OMA" id="KSHFMLK"/>
<feature type="compositionally biased region" description="Polar residues" evidence="2">
    <location>
        <begin position="23"/>
        <end position="56"/>
    </location>
</feature>
<dbReference type="GO" id="GO:0006281">
    <property type="term" value="P:DNA repair"/>
    <property type="evidence" value="ECO:0007669"/>
    <property type="project" value="TreeGrafter"/>
</dbReference>
<dbReference type="Proteomes" id="UP000037069">
    <property type="component" value="Unassembled WGS sequence"/>
</dbReference>
<keyword evidence="1" id="KW-0175">Coiled coil</keyword>
<keyword evidence="4" id="KW-1185">Reference proteome</keyword>
<dbReference type="EMBL" id="JRES01000438">
    <property type="protein sequence ID" value="KNC31183.1"/>
    <property type="molecule type" value="Genomic_DNA"/>
</dbReference>